<evidence type="ECO:0000256" key="1">
    <source>
        <dbReference type="SAM" id="Coils"/>
    </source>
</evidence>
<dbReference type="Pfam" id="PF13174">
    <property type="entry name" value="TPR_6"/>
    <property type="match status" value="1"/>
</dbReference>
<dbReference type="RefSeq" id="WP_106521443.1">
    <property type="nucleotide sequence ID" value="NZ_PYGD01000001.1"/>
</dbReference>
<proteinExistence type="predicted"/>
<dbReference type="EMBL" id="PYGD01000001">
    <property type="protein sequence ID" value="PSK94757.1"/>
    <property type="molecule type" value="Genomic_DNA"/>
</dbReference>
<evidence type="ECO:0000313" key="2">
    <source>
        <dbReference type="EMBL" id="PSK94757.1"/>
    </source>
</evidence>
<comment type="caution">
    <text evidence="2">The sequence shown here is derived from an EMBL/GenBank/DDBJ whole genome shotgun (WGS) entry which is preliminary data.</text>
</comment>
<dbReference type="Pfam" id="PF13432">
    <property type="entry name" value="TPR_16"/>
    <property type="match status" value="3"/>
</dbReference>
<dbReference type="OrthoDB" id="9814448at2"/>
<accession>A0A2P8DC49</accession>
<sequence>MSAVLKRFLIISGLLSGLHILPFAPESAAQIPISNRVEDRLLKHGIEQFQQGHYTLASQSIKEYLQQHIQPAESRNKEALSLSIQQAKYILALSNLKGKHADAEDEIRTYIEETVNPVYRQRAAFALAQYYFQQNNLPEAIAYYEIAGIDNLSNKEIADAKFELAYSYFNERRFDKAKPLFAIIKELPDNKYYIAGNYYYGLLAYNDKNYELALKSFDRIHNQEEYKDIVPYYEAEINYFQGNYDKVLQLSNRYLRKKDKLFYDKEMRLLTGQTLFEQKKFAEALPYFEYYYENSDKIRKEELYELGYTYYRLEKWPRAIESFQPLSNTQDSLGQTSMYLLGDCYLKTGDKKGARNAFGLCSDMDFNASQKEAASFLFAKLSYELGDEGIATRRFNSFIKQYPNATFATEAKTMLSGLLAKSSNYGEAFAIMSDMAVKDNATWAVYQQVAVGRAMQLMQNNQFASADSVLSLSLQQPVNNAYEAIAYFWKGEIAYREKRYPQAIQFSQSFLNTAKGNEDAIRRISAKATPQNAHLNIGYAQLAKENYGNARESFLAAQQGSKDGGYSNTLAADAILREADAMFMQKDFDKAAQLYDKAIAGNISNPDYARFQKALIYGLQGKQNDKMNILSDIIQKQPASEYKKDAQYELAVSYLEADRNSEAISMLKTLTDNSSTPDNLRAKSLVKLAYAYQESNRNNDAIDAYRKYIADYPSATDRAAAADALRSLYIATGQPEKYEAFLKENNMPSTSDASVEATYYAAAETEYGNSNWAKAAESFSKYLNQFPNGVNANKAHYYRGESYYHLKDNTKALADYDAVVAGGWSDFTDDAASRAASLAMQQKDYTAAGKYYNTLRGSAMDNNNLQNAYTGLVKTAYERGAFTEASAYADTLLSLPDLGAQAVTEAQLYKAKALQRGNSLEEAKALYQVIDKKNIGVISAEARFRVAEILLAQKKLKEAEAQANYAAQTSGGQEYWVVKSYILIADILTEQKDYFNAKATLQSIVKNAGDKELKEEATKKLENVKALEKTKSKLTEE</sequence>
<dbReference type="SUPFAM" id="SSF48452">
    <property type="entry name" value="TPR-like"/>
    <property type="match status" value="6"/>
</dbReference>
<dbReference type="Proteomes" id="UP000240572">
    <property type="component" value="Unassembled WGS sequence"/>
</dbReference>
<dbReference type="SMART" id="SM00028">
    <property type="entry name" value="TPR"/>
    <property type="match status" value="9"/>
</dbReference>
<feature type="coiled-coil region" evidence="1">
    <location>
        <begin position="1010"/>
        <end position="1037"/>
    </location>
</feature>
<name>A0A2P8DC49_9BACT</name>
<dbReference type="InterPro" id="IPR019734">
    <property type="entry name" value="TPR_rpt"/>
</dbReference>
<dbReference type="Gene3D" id="1.25.40.10">
    <property type="entry name" value="Tetratricopeptide repeat domain"/>
    <property type="match status" value="7"/>
</dbReference>
<protein>
    <submittedName>
        <fullName evidence="2">Tetratricopeptide repeat protein</fullName>
    </submittedName>
</protein>
<keyword evidence="3" id="KW-1185">Reference proteome</keyword>
<evidence type="ECO:0000313" key="3">
    <source>
        <dbReference type="Proteomes" id="UP000240572"/>
    </source>
</evidence>
<reference evidence="2 3" key="1">
    <citation type="submission" date="2018-03" db="EMBL/GenBank/DDBJ databases">
        <title>Genomic Encyclopedia of Type Strains, Phase III (KMG-III): the genomes of soil and plant-associated and newly described type strains.</title>
        <authorList>
            <person name="Whitman W."/>
        </authorList>
    </citation>
    <scope>NUCLEOTIDE SEQUENCE [LARGE SCALE GENOMIC DNA]</scope>
    <source>
        <strain evidence="2 3">CGMCC 1.12700</strain>
    </source>
</reference>
<organism evidence="2 3">
    <name type="scientific">Taibaiella chishuiensis</name>
    <dbReference type="NCBI Taxonomy" id="1434707"/>
    <lineage>
        <taxon>Bacteria</taxon>
        <taxon>Pseudomonadati</taxon>
        <taxon>Bacteroidota</taxon>
        <taxon>Chitinophagia</taxon>
        <taxon>Chitinophagales</taxon>
        <taxon>Chitinophagaceae</taxon>
        <taxon>Taibaiella</taxon>
    </lineage>
</organism>
<gene>
    <name evidence="2" type="ORF">B0I18_101917</name>
</gene>
<keyword evidence="1" id="KW-0175">Coiled coil</keyword>
<dbReference type="InterPro" id="IPR011990">
    <property type="entry name" value="TPR-like_helical_dom_sf"/>
</dbReference>
<dbReference type="AlphaFoldDB" id="A0A2P8DC49"/>